<keyword evidence="5" id="KW-0862">Zinc</keyword>
<evidence type="ECO:0000313" key="10">
    <source>
        <dbReference type="EMBL" id="NDY43339.1"/>
    </source>
</evidence>
<protein>
    <recommendedName>
        <fullName evidence="9">Phosphomethylpyrimidine synthase</fullName>
        <ecNumber evidence="9">4.1.99.17</ecNumber>
    </recommendedName>
</protein>
<keyword evidence="11" id="KW-1185">Reference proteome</keyword>
<dbReference type="Proteomes" id="UP000469346">
    <property type="component" value="Unassembled WGS sequence"/>
</dbReference>
<dbReference type="InterPro" id="IPR038521">
    <property type="entry name" value="ThiC/Bza_core_dom"/>
</dbReference>
<dbReference type="SFLD" id="SFLDG01114">
    <property type="entry name" value="phosphomethylpyrimidine_syntha"/>
    <property type="match status" value="1"/>
</dbReference>
<keyword evidence="4" id="KW-0479">Metal-binding</keyword>
<evidence type="ECO:0000256" key="3">
    <source>
        <dbReference type="ARBA" id="ARBA00022691"/>
    </source>
</evidence>
<dbReference type="PANTHER" id="PTHR30557:SF1">
    <property type="entry name" value="PHOSPHOMETHYLPYRIMIDINE SYNTHASE, CHLOROPLASTIC"/>
    <property type="match status" value="1"/>
</dbReference>
<dbReference type="Gene3D" id="3.20.20.540">
    <property type="entry name" value="Radical SAM ThiC family, central domain"/>
    <property type="match status" value="1"/>
</dbReference>
<evidence type="ECO:0000256" key="2">
    <source>
        <dbReference type="ARBA" id="ARBA00022485"/>
    </source>
</evidence>
<dbReference type="GO" id="GO:0009228">
    <property type="term" value="P:thiamine biosynthetic process"/>
    <property type="evidence" value="ECO:0007669"/>
    <property type="project" value="UniProtKB-UniRule"/>
</dbReference>
<dbReference type="PANTHER" id="PTHR30557">
    <property type="entry name" value="THIAMINE BIOSYNTHESIS PROTEIN THIC"/>
    <property type="match status" value="1"/>
</dbReference>
<name>A0A6N9TQ84_DISTH</name>
<dbReference type="Pfam" id="PF01964">
    <property type="entry name" value="ThiC_Rad_SAM"/>
    <property type="match status" value="1"/>
</dbReference>
<evidence type="ECO:0000256" key="9">
    <source>
        <dbReference type="NCBIfam" id="TIGR00190"/>
    </source>
</evidence>
<dbReference type="NCBIfam" id="TIGR00190">
    <property type="entry name" value="thiC"/>
    <property type="match status" value="1"/>
</dbReference>
<dbReference type="SFLD" id="SFLDF00407">
    <property type="entry name" value="phosphomethylpyrimidine_syntha"/>
    <property type="match status" value="1"/>
</dbReference>
<accession>A0A6N9TQ84</accession>
<evidence type="ECO:0000256" key="1">
    <source>
        <dbReference type="ARBA" id="ARBA00001966"/>
    </source>
</evidence>
<gene>
    <name evidence="10" type="primary">thiC</name>
    <name evidence="10" type="ORF">G3N55_10865</name>
</gene>
<reference evidence="10 11" key="1">
    <citation type="submission" date="2020-02" db="EMBL/GenBank/DDBJ databases">
        <title>Comparative genomics of sulfur disproportionating microorganisms.</title>
        <authorList>
            <person name="Ward L.M."/>
            <person name="Bertran E."/>
            <person name="Johnston D.T."/>
        </authorList>
    </citation>
    <scope>NUCLEOTIDE SEQUENCE [LARGE SCALE GENOMIC DNA]</scope>
    <source>
        <strain evidence="10 11">DSM 100025</strain>
    </source>
</reference>
<evidence type="ECO:0000256" key="6">
    <source>
        <dbReference type="ARBA" id="ARBA00023004"/>
    </source>
</evidence>
<evidence type="ECO:0000256" key="4">
    <source>
        <dbReference type="ARBA" id="ARBA00022723"/>
    </source>
</evidence>
<dbReference type="GO" id="GO:0046872">
    <property type="term" value="F:metal ion binding"/>
    <property type="evidence" value="ECO:0007669"/>
    <property type="project" value="UniProtKB-KW"/>
</dbReference>
<proteinExistence type="predicted"/>
<keyword evidence="3" id="KW-0949">S-adenosyl-L-methionine</keyword>
<comment type="cofactor">
    <cofactor evidence="1">
        <name>[4Fe-4S] cluster</name>
        <dbReference type="ChEBI" id="CHEBI:49883"/>
    </cofactor>
</comment>
<evidence type="ECO:0000313" key="11">
    <source>
        <dbReference type="Proteomes" id="UP000469346"/>
    </source>
</evidence>
<sequence length="445" mass="48997">MKTQLMQAQAGVVTPEMAHVAEEEGLSPELVRDRVAAGQIVIGRGRFNDRRIVGIGKGLRTKVNASIGTSSDICDLEHERRKARVAEEAGADTLMELSAAGDLDLIRRTVLREVSLPVGNVPLYQAFCEAIQRHRDPSRMDPEALFDLIERQCEDGIAFMAIHCGINRFTIERLERQGYRYGGLCSKGGTLMIQWMLKNNKENPLYEQFDWVCDILKKTDTILSLGNGIRAGAIHDSLDRAQMAELILNCELAERARERGCQAMVEGPGHVPLDEIEANILLQKKMSSEAPYYMLGPLPTDVGAGWDHVTAAVGAAQSSMHGADLICYITPAEHLALPDEADVAVGVKTARLAAHIGDVVKLRGRADRADMQLSKDRRDFRWGDQFRNLLFPEDARRILESRKSVSGKGCSMCGELCALKNAETTLNRHLKGEKRNTAPAGVGTD</sequence>
<dbReference type="GO" id="GO:0005829">
    <property type="term" value="C:cytosol"/>
    <property type="evidence" value="ECO:0007669"/>
    <property type="project" value="TreeGrafter"/>
</dbReference>
<keyword evidence="2" id="KW-0004">4Fe-4S</keyword>
<dbReference type="InterPro" id="IPR002817">
    <property type="entry name" value="ThiC/BzaA/B"/>
</dbReference>
<keyword evidence="6" id="KW-0408">Iron</keyword>
<dbReference type="EC" id="4.1.99.17" evidence="9"/>
<dbReference type="RefSeq" id="WP_163299453.1">
    <property type="nucleotide sequence ID" value="NZ_JAAGRR010000153.1"/>
</dbReference>
<evidence type="ECO:0000256" key="5">
    <source>
        <dbReference type="ARBA" id="ARBA00022833"/>
    </source>
</evidence>
<comment type="caution">
    <text evidence="10">The sequence shown here is derived from an EMBL/GenBank/DDBJ whole genome shotgun (WGS) entry which is preliminary data.</text>
</comment>
<keyword evidence="7" id="KW-0411">Iron-sulfur</keyword>
<evidence type="ECO:0000256" key="7">
    <source>
        <dbReference type="ARBA" id="ARBA00023014"/>
    </source>
</evidence>
<evidence type="ECO:0000256" key="8">
    <source>
        <dbReference type="ARBA" id="ARBA00023239"/>
    </source>
</evidence>
<dbReference type="EMBL" id="JAAGRR010000153">
    <property type="protein sequence ID" value="NDY43339.1"/>
    <property type="molecule type" value="Genomic_DNA"/>
</dbReference>
<dbReference type="NCBIfam" id="NF009895">
    <property type="entry name" value="PRK13352.1"/>
    <property type="match status" value="1"/>
</dbReference>
<keyword evidence="8" id="KW-0456">Lyase</keyword>
<organism evidence="10 11">
    <name type="scientific">Dissulfurirhabdus thermomarina</name>
    <dbReference type="NCBI Taxonomy" id="1765737"/>
    <lineage>
        <taxon>Bacteria</taxon>
        <taxon>Deltaproteobacteria</taxon>
        <taxon>Dissulfurirhabdaceae</taxon>
        <taxon>Dissulfurirhabdus</taxon>
    </lineage>
</organism>
<dbReference type="GO" id="GO:0051539">
    <property type="term" value="F:4 iron, 4 sulfur cluster binding"/>
    <property type="evidence" value="ECO:0007669"/>
    <property type="project" value="UniProtKB-KW"/>
</dbReference>
<dbReference type="SFLD" id="SFLDS00113">
    <property type="entry name" value="Radical_SAM_Phosphomethylpyrim"/>
    <property type="match status" value="1"/>
</dbReference>
<dbReference type="GO" id="GO:0070284">
    <property type="term" value="F:phosphomethylpyrimidine synthase activity"/>
    <property type="evidence" value="ECO:0007669"/>
    <property type="project" value="UniProtKB-EC"/>
</dbReference>
<dbReference type="AlphaFoldDB" id="A0A6N9TQ84"/>